<keyword evidence="2" id="KW-1185">Reference proteome</keyword>
<sequence length="107" mass="11887">MDHDTTEVFLKATITRVKSHSNHKKVQPLTNSISIQIIAPISLSCKATATPMKEAKTPMYSLVPSWKILLQAIRSRAPLAAPSMLHLKKPTDGVFQNIVLTFKAFFV</sequence>
<organism evidence="1 2">
    <name type="scientific">Vigna mungo</name>
    <name type="common">Black gram</name>
    <name type="synonym">Phaseolus mungo</name>
    <dbReference type="NCBI Taxonomy" id="3915"/>
    <lineage>
        <taxon>Eukaryota</taxon>
        <taxon>Viridiplantae</taxon>
        <taxon>Streptophyta</taxon>
        <taxon>Embryophyta</taxon>
        <taxon>Tracheophyta</taxon>
        <taxon>Spermatophyta</taxon>
        <taxon>Magnoliopsida</taxon>
        <taxon>eudicotyledons</taxon>
        <taxon>Gunneridae</taxon>
        <taxon>Pentapetalae</taxon>
        <taxon>rosids</taxon>
        <taxon>fabids</taxon>
        <taxon>Fabales</taxon>
        <taxon>Fabaceae</taxon>
        <taxon>Papilionoideae</taxon>
        <taxon>50 kb inversion clade</taxon>
        <taxon>NPAAA clade</taxon>
        <taxon>indigoferoid/millettioid clade</taxon>
        <taxon>Phaseoleae</taxon>
        <taxon>Vigna</taxon>
    </lineage>
</organism>
<gene>
    <name evidence="1" type="ORF">V8G54_019310</name>
</gene>
<name>A0AAQ3RSA8_VIGMU</name>
<dbReference type="Proteomes" id="UP001374535">
    <property type="component" value="Chromosome 6"/>
</dbReference>
<dbReference type="EMBL" id="CP144695">
    <property type="protein sequence ID" value="WVZ05964.1"/>
    <property type="molecule type" value="Genomic_DNA"/>
</dbReference>
<evidence type="ECO:0000313" key="1">
    <source>
        <dbReference type="EMBL" id="WVZ05964.1"/>
    </source>
</evidence>
<protein>
    <submittedName>
        <fullName evidence="1">Uncharacterized protein</fullName>
    </submittedName>
</protein>
<dbReference type="AlphaFoldDB" id="A0AAQ3RSA8"/>
<proteinExistence type="predicted"/>
<evidence type="ECO:0000313" key="2">
    <source>
        <dbReference type="Proteomes" id="UP001374535"/>
    </source>
</evidence>
<reference evidence="1 2" key="1">
    <citation type="journal article" date="2023" name="Life. Sci Alliance">
        <title>Evolutionary insights into 3D genome organization and epigenetic landscape of Vigna mungo.</title>
        <authorList>
            <person name="Junaid A."/>
            <person name="Singh B."/>
            <person name="Bhatia S."/>
        </authorList>
    </citation>
    <scope>NUCLEOTIDE SEQUENCE [LARGE SCALE GENOMIC DNA]</scope>
    <source>
        <strain evidence="1">Urdbean</strain>
    </source>
</reference>
<accession>A0AAQ3RSA8</accession>